<dbReference type="EMBL" id="UINC01165701">
    <property type="protein sequence ID" value="SVD67243.1"/>
    <property type="molecule type" value="Genomic_DNA"/>
</dbReference>
<dbReference type="InterPro" id="IPR003409">
    <property type="entry name" value="MORN"/>
</dbReference>
<feature type="non-terminal residue" evidence="2">
    <location>
        <position position="68"/>
    </location>
</feature>
<proteinExistence type="predicted"/>
<evidence type="ECO:0008006" key="3">
    <source>
        <dbReference type="Google" id="ProtNLM"/>
    </source>
</evidence>
<dbReference type="Gene3D" id="2.20.110.10">
    <property type="entry name" value="Histone H3 K4-specific methyltransferase SET7/9 N-terminal domain"/>
    <property type="match status" value="1"/>
</dbReference>
<organism evidence="2">
    <name type="scientific">marine metagenome</name>
    <dbReference type="NCBI Taxonomy" id="408172"/>
    <lineage>
        <taxon>unclassified sequences</taxon>
        <taxon>metagenomes</taxon>
        <taxon>ecological metagenomes</taxon>
    </lineage>
</organism>
<dbReference type="AlphaFoldDB" id="A0A382X8G0"/>
<evidence type="ECO:0000256" key="1">
    <source>
        <dbReference type="ARBA" id="ARBA00022737"/>
    </source>
</evidence>
<dbReference type="SUPFAM" id="SSF82185">
    <property type="entry name" value="Histone H3 K4-specific methyltransferase SET7/9 N-terminal domain"/>
    <property type="match status" value="1"/>
</dbReference>
<sequence>MKKIVSFFIIFLTTNLYALPDCLADSSERWDNCVGTSTMPNGEIYVGDFKNGNRTGQGTYTWPSGDVY</sequence>
<gene>
    <name evidence="2" type="ORF">METZ01_LOCUS420097</name>
</gene>
<keyword evidence="1" id="KW-0677">Repeat</keyword>
<protein>
    <recommendedName>
        <fullName evidence="3">MORN repeat-containing protein</fullName>
    </recommendedName>
</protein>
<accession>A0A382X8G0</accession>
<evidence type="ECO:0000313" key="2">
    <source>
        <dbReference type="EMBL" id="SVD67243.1"/>
    </source>
</evidence>
<dbReference type="SMART" id="SM00698">
    <property type="entry name" value="MORN"/>
    <property type="match status" value="1"/>
</dbReference>
<name>A0A382X8G0_9ZZZZ</name>
<dbReference type="Pfam" id="PF02493">
    <property type="entry name" value="MORN"/>
    <property type="match status" value="1"/>
</dbReference>
<reference evidence="2" key="1">
    <citation type="submission" date="2018-05" db="EMBL/GenBank/DDBJ databases">
        <authorList>
            <person name="Lanie J.A."/>
            <person name="Ng W.-L."/>
            <person name="Kazmierczak K.M."/>
            <person name="Andrzejewski T.M."/>
            <person name="Davidsen T.M."/>
            <person name="Wayne K.J."/>
            <person name="Tettelin H."/>
            <person name="Glass J.I."/>
            <person name="Rusch D."/>
            <person name="Podicherti R."/>
            <person name="Tsui H.-C.T."/>
            <person name="Winkler M.E."/>
        </authorList>
    </citation>
    <scope>NUCLEOTIDE SEQUENCE</scope>
</reference>